<evidence type="ECO:0000313" key="1">
    <source>
        <dbReference type="EMBL" id="PWE52249.1"/>
    </source>
</evidence>
<dbReference type="OrthoDB" id="9810174at2"/>
<keyword evidence="2" id="KW-1185">Reference proteome</keyword>
<accession>A0A2U2DG24</accession>
<sequence>MGSLLVPKGTRTTLNTRVSANALVEGRLYFLTDDDRLVVATGVNTFVEMQPYDIDTAKLDLAQSFSAAQRAAPVALTDGATITPNFALSNEFTLTMAGNRTLANPTNLVAGQKGSIIITLSGANRTLAFGSYWKFSGSAPTPSTASGAVDAIDYHVVSSTFIRAAYTKAYS</sequence>
<dbReference type="EMBL" id="QFBC01000029">
    <property type="protein sequence ID" value="PWE52249.1"/>
    <property type="molecule type" value="Genomic_DNA"/>
</dbReference>
<organism evidence="1 2">
    <name type="scientific">Metarhizobium album</name>
    <dbReference type="NCBI Taxonomy" id="2182425"/>
    <lineage>
        <taxon>Bacteria</taxon>
        <taxon>Pseudomonadati</taxon>
        <taxon>Pseudomonadota</taxon>
        <taxon>Alphaproteobacteria</taxon>
        <taxon>Hyphomicrobiales</taxon>
        <taxon>Rhizobiaceae</taxon>
        <taxon>Metarhizobium</taxon>
    </lineage>
</organism>
<dbReference type="RefSeq" id="WP_109462266.1">
    <property type="nucleotide sequence ID" value="NZ_QFBC01000029.1"/>
</dbReference>
<protein>
    <submittedName>
        <fullName evidence="1">Uncharacterized protein</fullName>
    </submittedName>
</protein>
<dbReference type="AlphaFoldDB" id="A0A2U2DG24"/>
<dbReference type="Proteomes" id="UP000245252">
    <property type="component" value="Unassembled WGS sequence"/>
</dbReference>
<reference evidence="1 2" key="1">
    <citation type="submission" date="2018-05" db="EMBL/GenBank/DDBJ databases">
        <title>The draft genome of strain NS-104.</title>
        <authorList>
            <person name="Hang P."/>
            <person name="Jiang J."/>
        </authorList>
    </citation>
    <scope>NUCLEOTIDE SEQUENCE [LARGE SCALE GENOMIC DNA]</scope>
    <source>
        <strain evidence="1 2">NS-104</strain>
    </source>
</reference>
<gene>
    <name evidence="1" type="ORF">DEM27_31880</name>
</gene>
<evidence type="ECO:0000313" key="2">
    <source>
        <dbReference type="Proteomes" id="UP000245252"/>
    </source>
</evidence>
<proteinExistence type="predicted"/>
<comment type="caution">
    <text evidence="1">The sequence shown here is derived from an EMBL/GenBank/DDBJ whole genome shotgun (WGS) entry which is preliminary data.</text>
</comment>
<name>A0A2U2DG24_9HYPH</name>